<dbReference type="AlphaFoldDB" id="A0AAV7C7A2"/>
<organism evidence="1 2">
    <name type="scientific">Engystomops pustulosus</name>
    <name type="common">Tungara frog</name>
    <name type="synonym">Physalaemus pustulosus</name>
    <dbReference type="NCBI Taxonomy" id="76066"/>
    <lineage>
        <taxon>Eukaryota</taxon>
        <taxon>Metazoa</taxon>
        <taxon>Chordata</taxon>
        <taxon>Craniata</taxon>
        <taxon>Vertebrata</taxon>
        <taxon>Euteleostomi</taxon>
        <taxon>Amphibia</taxon>
        <taxon>Batrachia</taxon>
        <taxon>Anura</taxon>
        <taxon>Neobatrachia</taxon>
        <taxon>Hyloidea</taxon>
        <taxon>Leptodactylidae</taxon>
        <taxon>Leiuperinae</taxon>
        <taxon>Engystomops</taxon>
    </lineage>
</organism>
<accession>A0AAV7C7A2</accession>
<evidence type="ECO:0000313" key="2">
    <source>
        <dbReference type="Proteomes" id="UP000824782"/>
    </source>
</evidence>
<keyword evidence="2" id="KW-1185">Reference proteome</keyword>
<proteinExistence type="predicted"/>
<dbReference type="Proteomes" id="UP000824782">
    <property type="component" value="Unassembled WGS sequence"/>
</dbReference>
<reference evidence="1" key="1">
    <citation type="thesis" date="2020" institute="ProQuest LLC" country="789 East Eisenhower Parkway, Ann Arbor, MI, USA">
        <title>Comparative Genomics and Chromosome Evolution.</title>
        <authorList>
            <person name="Mudd A.B."/>
        </authorList>
    </citation>
    <scope>NUCLEOTIDE SEQUENCE</scope>
    <source>
        <strain evidence="1">237g6f4</strain>
        <tissue evidence="1">Blood</tissue>
    </source>
</reference>
<comment type="caution">
    <text evidence="1">The sequence shown here is derived from an EMBL/GenBank/DDBJ whole genome shotgun (WGS) entry which is preliminary data.</text>
</comment>
<protein>
    <submittedName>
        <fullName evidence="1">Uncharacterized protein</fullName>
    </submittedName>
</protein>
<gene>
    <name evidence="1" type="ORF">GDO81_007461</name>
</gene>
<dbReference type="EMBL" id="WNYA01000003">
    <property type="protein sequence ID" value="KAG8580888.1"/>
    <property type="molecule type" value="Genomic_DNA"/>
</dbReference>
<evidence type="ECO:0000313" key="1">
    <source>
        <dbReference type="EMBL" id="KAG8580888.1"/>
    </source>
</evidence>
<sequence length="104" mass="11844">MSSTLLNILNSHLNKPSILMLKLIYLPLGHFPPGNLYLPQYTSVIGVPTIQQLLENPLHYIPYSNSMDKYLPLPLQYLIPIVHRQQSCVMPPPVHNCPHNGKHK</sequence>
<name>A0AAV7C7A2_ENGPU</name>